<reference evidence="6" key="1">
    <citation type="submission" date="2015-10" db="EMBL/GenBank/DDBJ databases">
        <title>Draft Genome Sequences of 11 Lactococcus lactis subspecies cremoris strains.</title>
        <authorList>
            <person name="Wels M."/>
            <person name="Backus L."/>
            <person name="Boekhorst J."/>
            <person name="Dijkstra A."/>
            <person name="Beerthuizen M."/>
            <person name="Kelly W."/>
            <person name="Siezen R."/>
            <person name="Bachmann H."/>
            <person name="Van Hijum S."/>
        </authorList>
    </citation>
    <scope>NUCLEOTIDE SEQUENCE [LARGE SCALE GENOMIC DNA]</scope>
    <source>
        <strain evidence="6">KF282</strain>
    </source>
</reference>
<keyword evidence="3" id="KW-1133">Transmembrane helix</keyword>
<evidence type="ECO:0000313" key="6">
    <source>
        <dbReference type="Proteomes" id="UP000053058"/>
    </source>
</evidence>
<comment type="caution">
    <text evidence="5">The sequence shown here is derived from an EMBL/GenBank/DDBJ whole genome shotgun (WGS) entry which is preliminary data.</text>
</comment>
<evidence type="ECO:0000256" key="3">
    <source>
        <dbReference type="SAM" id="Phobius"/>
    </source>
</evidence>
<sequence>MIKKAKMEKMMTKKLIRNLFISLLFTSIIAVFGVGKVYAQGSVSSKSLQVSADGSDYYTLGSDFYNHFVKPTTVDLTKNKVVYNKQTLIVFNGRIDKWKMSFINQDSSGKSWFKFLSYPEATKGDIKITYTTDGMNYSDNKPSLEQLKGYMVELLKPIVYPDDANNQENDIEVSFQLSPDTDYILSNFNLNKQFIPFSGESWLQNYSPDPFFTDRNQLQFIYPNYSKGVTVEYVDEKGNKIHNSQTISGSKGDVYDASTEQYKLILDGYTLDTTKLPQNSTGNFEEELQTVTYVYSKNPVVAADVTVRYVDIENNPISEDIILQGNIGESYYTDKKDIKDYTLKEVQGNSSGQFSEKAQTVTYVYTKNELPIATGKIIVKYIDTDGKSISKDVVRTGTVGEDYITEEKKISGYTLQEIKGNSKGKYIAKVQTVTYVYAKNEIIKAKDELISSETKSKNKTNPKVKNSSHANPKRLPKTAENKKMSIIIFFSGFTLIIIGLAIITFRLKKLVIKK</sequence>
<dbReference type="AlphaFoldDB" id="A0A0V8CN59"/>
<keyword evidence="3" id="KW-0812">Transmembrane</keyword>
<accession>A0A0V8CN59</accession>
<feature type="region of interest" description="Disordered" evidence="2">
    <location>
        <begin position="454"/>
        <end position="476"/>
    </location>
</feature>
<name>A0A0V8CN59_LACLL</name>
<organism evidence="5 6">
    <name type="scientific">Lactococcus lactis subsp. lactis</name>
    <name type="common">Streptococcus lactis</name>
    <dbReference type="NCBI Taxonomy" id="1360"/>
    <lineage>
        <taxon>Bacteria</taxon>
        <taxon>Bacillati</taxon>
        <taxon>Bacillota</taxon>
        <taxon>Bacilli</taxon>
        <taxon>Lactobacillales</taxon>
        <taxon>Streptococcaceae</taxon>
        <taxon>Lactococcus</taxon>
    </lineage>
</organism>
<dbReference type="Proteomes" id="UP000053058">
    <property type="component" value="Unassembled WGS sequence"/>
</dbReference>
<feature type="domain" description="MucBP" evidence="4">
    <location>
        <begin position="376"/>
        <end position="437"/>
    </location>
</feature>
<feature type="domain" description="MucBP" evidence="4">
    <location>
        <begin position="304"/>
        <end position="366"/>
    </location>
</feature>
<keyword evidence="1" id="KW-0677">Repeat</keyword>
<dbReference type="RefSeq" id="WP_058219934.1">
    <property type="nucleotide sequence ID" value="NZ_LKLN01000076.1"/>
</dbReference>
<dbReference type="InterPro" id="IPR009459">
    <property type="entry name" value="MucBP_dom"/>
</dbReference>
<dbReference type="Gene3D" id="3.10.20.320">
    <property type="entry name" value="Putative peptidoglycan bound protein (lpxtg motif)"/>
    <property type="match status" value="3"/>
</dbReference>
<feature type="transmembrane region" description="Helical" evidence="3">
    <location>
        <begin position="484"/>
        <end position="505"/>
    </location>
</feature>
<keyword evidence="3" id="KW-0472">Membrane</keyword>
<evidence type="ECO:0000259" key="4">
    <source>
        <dbReference type="Pfam" id="PF06458"/>
    </source>
</evidence>
<dbReference type="Pfam" id="PF06458">
    <property type="entry name" value="MucBP"/>
    <property type="match status" value="3"/>
</dbReference>
<evidence type="ECO:0000256" key="2">
    <source>
        <dbReference type="SAM" id="MobiDB-lite"/>
    </source>
</evidence>
<protein>
    <submittedName>
        <fullName evidence="5">Putative internalin</fullName>
    </submittedName>
</protein>
<dbReference type="EMBL" id="LKLN01000076">
    <property type="protein sequence ID" value="KSU02774.1"/>
    <property type="molecule type" value="Genomic_DNA"/>
</dbReference>
<feature type="domain" description="MucBP" evidence="4">
    <location>
        <begin position="229"/>
        <end position="295"/>
    </location>
</feature>
<dbReference type="PATRIC" id="fig|1360.105.peg.51"/>
<evidence type="ECO:0000256" key="1">
    <source>
        <dbReference type="ARBA" id="ARBA00022737"/>
    </source>
</evidence>
<gene>
    <name evidence="5" type="ORF">KF282_1978</name>
</gene>
<evidence type="ECO:0000313" key="5">
    <source>
        <dbReference type="EMBL" id="KSU02774.1"/>
    </source>
</evidence>
<proteinExistence type="predicted"/>